<evidence type="ECO:0000256" key="5">
    <source>
        <dbReference type="HAMAP-Rule" id="MF_01539"/>
    </source>
</evidence>
<dbReference type="Proteomes" id="UP000019251">
    <property type="component" value="Unassembled WGS sequence"/>
</dbReference>
<keyword evidence="5" id="KW-0694">RNA-binding</keyword>
<sequence>MNVTGIIVEYNPFHNGHALHLKAARETTDADVVIAVMSGSFVQRGEPAIVPKWERAQMAIDAGVDIVIELPVLAATQQAAVFAEKAVELLAAMRVNHLFFGSEHGDSEAFVQLSEQMLKQHDEFAHTLQHLLQRKETSYPVAFATALRSVFSNTSIDVTKPNNILGFHYALAIAKNQFAIQLHTMPRAHAGFHDQAITHPSIASATAIRRLLLEQGLEAASHYLPATTKAILAAYHGPFISWADYYPFLQYRLLTAEPAELAANRLVSEGIENRFQAAAQKSSDFAAFLKSVQTKRYSNARIQRTALHILLHHLKSEHYQPYLRILGMSAAGRKYMTTWKKEIPLPIVSTVSKAPAELLELDLRATAVYTLPVALQDYRQADFTRPPYLT</sequence>
<evidence type="ECO:0000256" key="1">
    <source>
        <dbReference type="ARBA" id="ARBA00022598"/>
    </source>
</evidence>
<dbReference type="NCBIfam" id="NF010191">
    <property type="entry name" value="PRK13670.1"/>
    <property type="match status" value="1"/>
</dbReference>
<gene>
    <name evidence="5" type="primary">tmcAL</name>
    <name evidence="6" type="ORF">LMUR_04093</name>
</gene>
<keyword evidence="5" id="KW-0820">tRNA-binding</keyword>
<dbReference type="Pfam" id="PF05636">
    <property type="entry name" value="HIGH_NTase1"/>
    <property type="match status" value="1"/>
</dbReference>
<dbReference type="AlphaFoldDB" id="A0A829R8U8"/>
<keyword evidence="5" id="KW-0963">Cytoplasm</keyword>
<feature type="binding site" evidence="5">
    <location>
        <position position="187"/>
    </location>
    <ligand>
        <name>ATP</name>
        <dbReference type="ChEBI" id="CHEBI:30616"/>
    </ligand>
</feature>
<dbReference type="GO" id="GO:0006400">
    <property type="term" value="P:tRNA modification"/>
    <property type="evidence" value="ECO:0007669"/>
    <property type="project" value="UniProtKB-UniRule"/>
</dbReference>
<dbReference type="RefSeq" id="WP_036104621.1">
    <property type="nucleotide sequence ID" value="NZ_AODG01000005.1"/>
</dbReference>
<dbReference type="EC" id="6.3.4.-" evidence="5"/>
<protein>
    <recommendedName>
        <fullName evidence="5">tRNA(Met) cytidine acetate ligase</fullName>
        <ecNumber evidence="5">6.3.4.-</ecNumber>
    </recommendedName>
</protein>
<reference evidence="6 7" key="1">
    <citation type="submission" date="2012-12" db="EMBL/GenBank/DDBJ databases">
        <title>Novel taxa of Listeriaceae from agricultural environments in the United States.</title>
        <authorList>
            <person name="den Bakker H.C."/>
            <person name="Allred A."/>
            <person name="Warchocki S."/>
            <person name="Wright E.M."/>
            <person name="Burrell A."/>
            <person name="Nightingale K.K."/>
            <person name="Kephart D."/>
            <person name="Wiedmann M."/>
        </authorList>
    </citation>
    <scope>NUCLEOTIDE SEQUENCE [LARGE SCALE GENOMIC DNA]</scope>
    <source>
        <strain evidence="6 7">FSL F6-1183</strain>
    </source>
</reference>
<dbReference type="GO" id="GO:0000049">
    <property type="term" value="F:tRNA binding"/>
    <property type="evidence" value="ECO:0007669"/>
    <property type="project" value="UniProtKB-KW"/>
</dbReference>
<dbReference type="SUPFAM" id="SSF52374">
    <property type="entry name" value="Nucleotidylyl transferase"/>
    <property type="match status" value="1"/>
</dbReference>
<comment type="subcellular location">
    <subcellularLocation>
        <location evidence="5">Cytoplasm</location>
    </subcellularLocation>
</comment>
<keyword evidence="3 5" id="KW-0547">Nucleotide-binding</keyword>
<keyword evidence="1 5" id="KW-0436">Ligase</keyword>
<evidence type="ECO:0000313" key="7">
    <source>
        <dbReference type="Proteomes" id="UP000019251"/>
    </source>
</evidence>
<comment type="catalytic activity">
    <reaction evidence="5">
        <text>cytidine(34) in elongator tRNA(Met) + acetate + ATP = N(4)-acetylcytidine(34) in elongator tRNA(Met) + AMP + diphosphate</text>
        <dbReference type="Rhea" id="RHEA:58144"/>
        <dbReference type="Rhea" id="RHEA-COMP:10693"/>
        <dbReference type="Rhea" id="RHEA-COMP:10694"/>
        <dbReference type="ChEBI" id="CHEBI:30089"/>
        <dbReference type="ChEBI" id="CHEBI:30616"/>
        <dbReference type="ChEBI" id="CHEBI:33019"/>
        <dbReference type="ChEBI" id="CHEBI:74900"/>
        <dbReference type="ChEBI" id="CHEBI:82748"/>
        <dbReference type="ChEBI" id="CHEBI:456215"/>
    </reaction>
</comment>
<comment type="caution">
    <text evidence="5">Lacks conserved residue(s) required for the propagation of feature annotation.</text>
</comment>
<organism evidence="6 7">
    <name type="scientific">Listeria grayi FSL F6-1183</name>
    <dbReference type="NCBI Taxonomy" id="1265827"/>
    <lineage>
        <taxon>Bacteria</taxon>
        <taxon>Bacillati</taxon>
        <taxon>Bacillota</taxon>
        <taxon>Bacilli</taxon>
        <taxon>Bacillales</taxon>
        <taxon>Listeriaceae</taxon>
        <taxon>Listeria</taxon>
    </lineage>
</organism>
<comment type="function">
    <text evidence="5">Catalyzes the formation of N(4)-acetylcytidine (ac(4)C) at the wobble position of elongator tRNA(Met), using acetate and ATP as substrates. First activates an acetate ion to form acetyladenylate (Ac-AMP) and then transfers the acetyl group to tRNA to form ac(4)C34.</text>
</comment>
<proteinExistence type="inferred from homology"/>
<evidence type="ECO:0000256" key="4">
    <source>
        <dbReference type="ARBA" id="ARBA00022840"/>
    </source>
</evidence>
<evidence type="ECO:0000256" key="3">
    <source>
        <dbReference type="ARBA" id="ARBA00022741"/>
    </source>
</evidence>
<dbReference type="GO" id="GO:0016879">
    <property type="term" value="F:ligase activity, forming carbon-nitrogen bonds"/>
    <property type="evidence" value="ECO:0007669"/>
    <property type="project" value="UniProtKB-UniRule"/>
</dbReference>
<dbReference type="GO" id="GO:0005737">
    <property type="term" value="C:cytoplasm"/>
    <property type="evidence" value="ECO:0007669"/>
    <property type="project" value="UniProtKB-SubCell"/>
</dbReference>
<dbReference type="HAMAP" id="MF_01539">
    <property type="entry name" value="TmcAL"/>
    <property type="match status" value="1"/>
</dbReference>
<dbReference type="InterPro" id="IPR014729">
    <property type="entry name" value="Rossmann-like_a/b/a_fold"/>
</dbReference>
<dbReference type="Gene3D" id="3.40.50.620">
    <property type="entry name" value="HUPs"/>
    <property type="match status" value="1"/>
</dbReference>
<evidence type="ECO:0000313" key="6">
    <source>
        <dbReference type="EMBL" id="EUJ29277.1"/>
    </source>
</evidence>
<feature type="binding site" evidence="5">
    <location>
        <position position="162"/>
    </location>
    <ligand>
        <name>ATP</name>
        <dbReference type="ChEBI" id="CHEBI:30616"/>
    </ligand>
</feature>
<comment type="similarity">
    <text evidence="5">Belongs to the TmcAL family.</text>
</comment>
<comment type="caution">
    <text evidence="6">The sequence shown here is derived from an EMBL/GenBank/DDBJ whole genome shotgun (WGS) entry which is preliminary data.</text>
</comment>
<dbReference type="PANTHER" id="PTHR37825">
    <property type="entry name" value="TRNA(MET) CYTIDINE ACETATE LIGASE"/>
    <property type="match status" value="1"/>
</dbReference>
<accession>A0A829R8U8</accession>
<keyword evidence="2 5" id="KW-0819">tRNA processing</keyword>
<feature type="binding site" evidence="5">
    <location>
        <begin position="7"/>
        <end position="20"/>
    </location>
    <ligand>
        <name>ATP</name>
        <dbReference type="ChEBI" id="CHEBI:30616"/>
    </ligand>
</feature>
<keyword evidence="4 5" id="KW-0067">ATP-binding</keyword>
<dbReference type="GO" id="GO:0005524">
    <property type="term" value="F:ATP binding"/>
    <property type="evidence" value="ECO:0007669"/>
    <property type="project" value="UniProtKB-KW"/>
</dbReference>
<feature type="binding site" evidence="5">
    <location>
        <position position="101"/>
    </location>
    <ligand>
        <name>ATP</name>
        <dbReference type="ChEBI" id="CHEBI:30616"/>
    </ligand>
</feature>
<evidence type="ECO:0000256" key="2">
    <source>
        <dbReference type="ARBA" id="ARBA00022694"/>
    </source>
</evidence>
<dbReference type="EMBL" id="AODG01000005">
    <property type="protein sequence ID" value="EUJ29277.1"/>
    <property type="molecule type" value="Genomic_DNA"/>
</dbReference>
<name>A0A829R8U8_LISGR</name>
<dbReference type="PANTHER" id="PTHR37825:SF1">
    <property type="entry name" value="TRNA(MET) CYTIDINE ACETATE LIGASE"/>
    <property type="match status" value="1"/>
</dbReference>
<dbReference type="InterPro" id="IPR008513">
    <property type="entry name" value="tRNA(Met)_cyd_acetate_ligase"/>
</dbReference>